<evidence type="ECO:0000313" key="1">
    <source>
        <dbReference type="EMBL" id="KAL0127895.1"/>
    </source>
</evidence>
<proteinExistence type="predicted"/>
<keyword evidence="2" id="KW-1185">Reference proteome</keyword>
<accession>A0AAW2GJN9</accession>
<organism evidence="1 2">
    <name type="scientific">Cardiocondyla obscurior</name>
    <dbReference type="NCBI Taxonomy" id="286306"/>
    <lineage>
        <taxon>Eukaryota</taxon>
        <taxon>Metazoa</taxon>
        <taxon>Ecdysozoa</taxon>
        <taxon>Arthropoda</taxon>
        <taxon>Hexapoda</taxon>
        <taxon>Insecta</taxon>
        <taxon>Pterygota</taxon>
        <taxon>Neoptera</taxon>
        <taxon>Endopterygota</taxon>
        <taxon>Hymenoptera</taxon>
        <taxon>Apocrita</taxon>
        <taxon>Aculeata</taxon>
        <taxon>Formicoidea</taxon>
        <taxon>Formicidae</taxon>
        <taxon>Myrmicinae</taxon>
        <taxon>Cardiocondyla</taxon>
    </lineage>
</organism>
<comment type="caution">
    <text evidence="1">The sequence shown here is derived from an EMBL/GenBank/DDBJ whole genome shotgun (WGS) entry which is preliminary data.</text>
</comment>
<name>A0AAW2GJN9_9HYME</name>
<dbReference type="Proteomes" id="UP001430953">
    <property type="component" value="Unassembled WGS sequence"/>
</dbReference>
<sequence length="103" mass="12609">MLHLASSRGCWLRHYDVEYFRLLSQITGYEGNRAASRGDRVIYFRRIITCFSQTLRLVFRIVNVQFRVNLLVGYQTRAILVSRLRFYRELCSRRRKRERIYHF</sequence>
<gene>
    <name evidence="1" type="ORF">PUN28_003273</name>
</gene>
<dbReference type="EMBL" id="JADYXP020000003">
    <property type="protein sequence ID" value="KAL0127895.1"/>
    <property type="molecule type" value="Genomic_DNA"/>
</dbReference>
<reference evidence="1 2" key="1">
    <citation type="submission" date="2023-03" db="EMBL/GenBank/DDBJ databases">
        <title>High recombination rates correlate with genetic variation in Cardiocondyla obscurior ants.</title>
        <authorList>
            <person name="Errbii M."/>
        </authorList>
    </citation>
    <scope>NUCLEOTIDE SEQUENCE [LARGE SCALE GENOMIC DNA]</scope>
    <source>
        <strain evidence="1">Alpha-2009</strain>
        <tissue evidence="1">Whole body</tissue>
    </source>
</reference>
<protein>
    <submittedName>
        <fullName evidence="1">Uncharacterized protein</fullName>
    </submittedName>
</protein>
<dbReference type="AlphaFoldDB" id="A0AAW2GJN9"/>
<evidence type="ECO:0000313" key="2">
    <source>
        <dbReference type="Proteomes" id="UP001430953"/>
    </source>
</evidence>